<protein>
    <submittedName>
        <fullName evidence="1">Monooxygenase</fullName>
    </submittedName>
</protein>
<dbReference type="SUPFAM" id="SSF54909">
    <property type="entry name" value="Dimeric alpha+beta barrel"/>
    <property type="match status" value="1"/>
</dbReference>
<accession>A0A2S4RQR7</accession>
<dbReference type="Pfam" id="PF08803">
    <property type="entry name" value="ydhR"/>
    <property type="match status" value="1"/>
</dbReference>
<keyword evidence="1" id="KW-0560">Oxidoreductase</keyword>
<dbReference type="PANTHER" id="PTHR39169:SF1">
    <property type="entry name" value="MONOOXYGENASE YDHR-RELATED"/>
    <property type="match status" value="1"/>
</dbReference>
<dbReference type="PANTHER" id="PTHR39169">
    <property type="match status" value="1"/>
</dbReference>
<dbReference type="RefSeq" id="WP_103775756.1">
    <property type="nucleotide sequence ID" value="NZ_PQLX01000015.1"/>
</dbReference>
<dbReference type="Gene3D" id="3.30.70.100">
    <property type="match status" value="1"/>
</dbReference>
<dbReference type="InterPro" id="IPR014910">
    <property type="entry name" value="YdhR"/>
</dbReference>
<reference evidence="1 2" key="1">
    <citation type="submission" date="2018-01" db="EMBL/GenBank/DDBJ databases">
        <title>Complete genome sequences of 14 Citrobacter spp. isolated from plant in Canada.</title>
        <authorList>
            <person name="Bhandare S.G."/>
            <person name="Colavecchio A."/>
            <person name="Jeukens J."/>
            <person name="Emond-Rheault J.-G."/>
            <person name="Freschi L."/>
            <person name="Hamel J."/>
            <person name="Kukavica-Ibrulj I."/>
            <person name="Levesque R."/>
            <person name="Goodridge L."/>
        </authorList>
    </citation>
    <scope>NUCLEOTIDE SEQUENCE [LARGE SCALE GENOMIC DNA]</scope>
    <source>
        <strain evidence="1 2">S1285</strain>
    </source>
</reference>
<dbReference type="OrthoDB" id="1440627at2"/>
<gene>
    <name evidence="1" type="ORF">C3430_25900</name>
</gene>
<organism evidence="1 2">
    <name type="scientific">Citrobacter amalonaticus</name>
    <dbReference type="NCBI Taxonomy" id="35703"/>
    <lineage>
        <taxon>Bacteria</taxon>
        <taxon>Pseudomonadati</taxon>
        <taxon>Pseudomonadota</taxon>
        <taxon>Gammaproteobacteria</taxon>
        <taxon>Enterobacterales</taxon>
        <taxon>Enterobacteriaceae</taxon>
        <taxon>Citrobacter</taxon>
    </lineage>
</organism>
<name>A0A2S4RQR7_CITAM</name>
<dbReference type="AlphaFoldDB" id="A0A2S4RQR7"/>
<dbReference type="InterPro" id="IPR011008">
    <property type="entry name" value="Dimeric_a/b-barrel"/>
</dbReference>
<dbReference type="STRING" id="35703.AL524_15930"/>
<dbReference type="Proteomes" id="UP000237003">
    <property type="component" value="Unassembled WGS sequence"/>
</dbReference>
<evidence type="ECO:0000313" key="2">
    <source>
        <dbReference type="Proteomes" id="UP000237003"/>
    </source>
</evidence>
<evidence type="ECO:0000313" key="1">
    <source>
        <dbReference type="EMBL" id="POU60207.1"/>
    </source>
</evidence>
<comment type="caution">
    <text evidence="1">The sequence shown here is derived from an EMBL/GenBank/DDBJ whole genome shotgun (WGS) entry which is preliminary data.</text>
</comment>
<dbReference type="GO" id="GO:0004497">
    <property type="term" value="F:monooxygenase activity"/>
    <property type="evidence" value="ECO:0007669"/>
    <property type="project" value="UniProtKB-KW"/>
</dbReference>
<keyword evidence="1" id="KW-0503">Monooxygenase</keyword>
<dbReference type="EMBL" id="PQLX01000015">
    <property type="protein sequence ID" value="POU60207.1"/>
    <property type="molecule type" value="Genomic_DNA"/>
</dbReference>
<proteinExistence type="predicted"/>
<sequence length="101" mass="11397">MVKLLQLHFAFQGPFGHDMSEQLQGLAESINQEPGFLWKVWTESEQNQEAGGIYLFENEDTALAYLAKHTARLKTLGVEEVIYKIFDVNTPLSQINKANVG</sequence>
<dbReference type="NCBIfam" id="NF008333">
    <property type="entry name" value="PRK11118.1"/>
    <property type="match status" value="1"/>
</dbReference>